<feature type="compositionally biased region" description="Basic and acidic residues" evidence="1">
    <location>
        <begin position="26"/>
        <end position="40"/>
    </location>
</feature>
<feature type="region of interest" description="Disordered" evidence="1">
    <location>
        <begin position="1"/>
        <end position="40"/>
    </location>
</feature>
<proteinExistence type="predicted"/>
<evidence type="ECO:0000313" key="2">
    <source>
        <dbReference type="EMBL" id="NYG34554.1"/>
    </source>
</evidence>
<dbReference type="Proteomes" id="UP000518288">
    <property type="component" value="Unassembled WGS sequence"/>
</dbReference>
<dbReference type="AlphaFoldDB" id="A0A7Y9R2N7"/>
<comment type="caution">
    <text evidence="2">The sequence shown here is derived from an EMBL/GenBank/DDBJ whole genome shotgun (WGS) entry which is preliminary data.</text>
</comment>
<evidence type="ECO:0000313" key="3">
    <source>
        <dbReference type="Proteomes" id="UP000518288"/>
    </source>
</evidence>
<organism evidence="2 3">
    <name type="scientific">Sphaerotilus montanus</name>
    <dbReference type="NCBI Taxonomy" id="522889"/>
    <lineage>
        <taxon>Bacteria</taxon>
        <taxon>Pseudomonadati</taxon>
        <taxon>Pseudomonadota</taxon>
        <taxon>Betaproteobacteria</taxon>
        <taxon>Burkholderiales</taxon>
        <taxon>Sphaerotilaceae</taxon>
        <taxon>Sphaerotilus</taxon>
    </lineage>
</organism>
<dbReference type="RefSeq" id="WP_257644991.1">
    <property type="nucleotide sequence ID" value="NZ_JACCFH010000001.1"/>
</dbReference>
<name>A0A7Y9R2N7_9BURK</name>
<accession>A0A7Y9R2N7</accession>
<reference evidence="2 3" key="1">
    <citation type="submission" date="2020-07" db="EMBL/GenBank/DDBJ databases">
        <title>Genomic Encyclopedia of Archaeal and Bacterial Type Strains, Phase II (KMG-II): from individual species to whole genera.</title>
        <authorList>
            <person name="Goeker M."/>
        </authorList>
    </citation>
    <scope>NUCLEOTIDE SEQUENCE [LARGE SCALE GENOMIC DNA]</scope>
    <source>
        <strain evidence="2 3">DSM 21226</strain>
    </source>
</reference>
<protein>
    <submittedName>
        <fullName evidence="2">Uncharacterized protein</fullName>
    </submittedName>
</protein>
<dbReference type="EMBL" id="JACCFH010000001">
    <property type="protein sequence ID" value="NYG34554.1"/>
    <property type="molecule type" value="Genomic_DNA"/>
</dbReference>
<keyword evidence="3" id="KW-1185">Reference proteome</keyword>
<sequence length="40" mass="4406">MRIADTGEPLACPSGTAGELATPTHRNADDFRIHLERTKR</sequence>
<evidence type="ECO:0000256" key="1">
    <source>
        <dbReference type="SAM" id="MobiDB-lite"/>
    </source>
</evidence>
<gene>
    <name evidence="2" type="ORF">BDD16_003540</name>
</gene>